<dbReference type="OrthoDB" id="5917823at2759"/>
<dbReference type="GO" id="GO:0005901">
    <property type="term" value="C:caveola"/>
    <property type="evidence" value="ECO:0007669"/>
    <property type="project" value="UniProtKB-SubCell"/>
</dbReference>
<keyword evidence="7" id="KW-1133">Transmembrane helix</keyword>
<dbReference type="GO" id="GO:0000139">
    <property type="term" value="C:Golgi membrane"/>
    <property type="evidence" value="ECO:0007669"/>
    <property type="project" value="UniProtKB-SubCell"/>
</dbReference>
<accession>A0A2C9JWD5</accession>
<keyword evidence="4 6" id="KW-0333">Golgi apparatus</keyword>
<feature type="transmembrane region" description="Helical" evidence="7">
    <location>
        <begin position="55"/>
        <end position="79"/>
    </location>
</feature>
<comment type="function">
    <text evidence="6">May act as a scaffolding protein within caveolar membranes. Interacts directly with G-protein alpha subunits and can functionally regulate their activity.</text>
</comment>
<keyword evidence="5 6" id="KW-0472">Membrane</keyword>
<comment type="subcellular location">
    <subcellularLocation>
        <location evidence="1 6">Cell membrane</location>
        <topology evidence="1 6">Peripheral membrane protein</topology>
    </subcellularLocation>
    <subcellularLocation>
        <location evidence="6">Golgi apparatus membrane</location>
        <topology evidence="6">Peripheral membrane protein</topology>
    </subcellularLocation>
    <subcellularLocation>
        <location evidence="6">Membrane</location>
        <location evidence="6">Caveola</location>
        <topology evidence="6">Peripheral membrane protein</topology>
    </subcellularLocation>
</comment>
<evidence type="ECO:0000256" key="7">
    <source>
        <dbReference type="SAM" id="Phobius"/>
    </source>
</evidence>
<evidence type="ECO:0000256" key="6">
    <source>
        <dbReference type="RuleBase" id="RU000680"/>
    </source>
</evidence>
<protein>
    <recommendedName>
        <fullName evidence="6">Caveolin</fullName>
    </recommendedName>
</protein>
<dbReference type="Proteomes" id="UP000076420">
    <property type="component" value="Unassembled WGS sequence"/>
</dbReference>
<evidence type="ECO:0000256" key="5">
    <source>
        <dbReference type="ARBA" id="ARBA00023136"/>
    </source>
</evidence>
<evidence type="ECO:0000256" key="4">
    <source>
        <dbReference type="ARBA" id="ARBA00023034"/>
    </source>
</evidence>
<dbReference type="EnsemblMetazoa" id="BGLB009047-RB">
    <property type="protein sequence ID" value="BGLB009047-PB"/>
    <property type="gene ID" value="BGLB009047"/>
</dbReference>
<dbReference type="PANTHER" id="PTHR10844">
    <property type="entry name" value="CAVEOLIN"/>
    <property type="match status" value="1"/>
</dbReference>
<dbReference type="VEuPathDB" id="VectorBase:BGLB009047"/>
<dbReference type="GO" id="GO:0060090">
    <property type="term" value="F:molecular adaptor activity"/>
    <property type="evidence" value="ECO:0007669"/>
    <property type="project" value="TreeGrafter"/>
</dbReference>
<dbReference type="KEGG" id="bgt:106070624"/>
<dbReference type="InterPro" id="IPR001612">
    <property type="entry name" value="Caveolin"/>
</dbReference>
<evidence type="ECO:0000313" key="8">
    <source>
        <dbReference type="EnsemblMetazoa" id="BGLB009047-PB"/>
    </source>
</evidence>
<proteinExistence type="inferred from homology"/>
<name>A0A2C9JWD5_BIOGL</name>
<dbReference type="VEuPathDB" id="VectorBase:BGLAX_047832"/>
<dbReference type="RefSeq" id="XP_013086022.2">
    <property type="nucleotide sequence ID" value="XM_013230568.2"/>
</dbReference>
<evidence type="ECO:0000256" key="2">
    <source>
        <dbReference type="ARBA" id="ARBA00010988"/>
    </source>
</evidence>
<dbReference type="GO" id="GO:0070836">
    <property type="term" value="P:caveola assembly"/>
    <property type="evidence" value="ECO:0007669"/>
    <property type="project" value="InterPro"/>
</dbReference>
<dbReference type="AlphaFoldDB" id="A0A2C9JWD5"/>
<dbReference type="Pfam" id="PF01146">
    <property type="entry name" value="Caveolin"/>
    <property type="match status" value="1"/>
</dbReference>
<evidence type="ECO:0000313" key="9">
    <source>
        <dbReference type="Proteomes" id="UP000076420"/>
    </source>
</evidence>
<keyword evidence="3 6" id="KW-1003">Cell membrane</keyword>
<comment type="similarity">
    <text evidence="2 6">Belongs to the caveolin family.</text>
</comment>
<keyword evidence="7" id="KW-0812">Transmembrane</keyword>
<dbReference type="PANTHER" id="PTHR10844:SF19">
    <property type="entry name" value="CAVEOLIN-2"/>
    <property type="match status" value="1"/>
</dbReference>
<organism evidence="8 9">
    <name type="scientific">Biomphalaria glabrata</name>
    <name type="common">Bloodfluke planorb</name>
    <name type="synonym">Freshwater snail</name>
    <dbReference type="NCBI Taxonomy" id="6526"/>
    <lineage>
        <taxon>Eukaryota</taxon>
        <taxon>Metazoa</taxon>
        <taxon>Spiralia</taxon>
        <taxon>Lophotrochozoa</taxon>
        <taxon>Mollusca</taxon>
        <taxon>Gastropoda</taxon>
        <taxon>Heterobranchia</taxon>
        <taxon>Euthyneura</taxon>
        <taxon>Panpulmonata</taxon>
        <taxon>Hygrophila</taxon>
        <taxon>Lymnaeoidea</taxon>
        <taxon>Planorbidae</taxon>
        <taxon>Biomphalaria</taxon>
    </lineage>
</organism>
<evidence type="ECO:0000256" key="1">
    <source>
        <dbReference type="ARBA" id="ARBA00004202"/>
    </source>
</evidence>
<reference evidence="8" key="1">
    <citation type="submission" date="2020-05" db="UniProtKB">
        <authorList>
            <consortium name="EnsemblMetazoa"/>
        </authorList>
    </citation>
    <scope>IDENTIFICATION</scope>
    <source>
        <strain evidence="8">BB02</strain>
    </source>
</reference>
<gene>
    <name evidence="8" type="primary">106070624</name>
</gene>
<sequence>MCSKVDIDMVNRDPNDINLHVKVAYEDVIAEPDGAHSFNCVWACAYRTYSCCKSFAYNLLTILSCLPLSICWGCLYAYVSFYSIWIITPLMRFYLINCGCCQKFYSACIQCYYQPIYEAMSYCFSNIRVTNMSG</sequence>
<evidence type="ECO:0000256" key="3">
    <source>
        <dbReference type="ARBA" id="ARBA00022475"/>
    </source>
</evidence>